<gene>
    <name evidence="9" type="ORF">DAPPUDRAFT_229408</name>
</gene>
<dbReference type="EMBL" id="GL732703">
    <property type="protein sequence ID" value="EFX66455.1"/>
    <property type="molecule type" value="Genomic_DNA"/>
</dbReference>
<evidence type="ECO:0000313" key="9">
    <source>
        <dbReference type="EMBL" id="EFX66455.1"/>
    </source>
</evidence>
<evidence type="ECO:0000256" key="5">
    <source>
        <dbReference type="ARBA" id="ARBA00023136"/>
    </source>
</evidence>
<dbReference type="GO" id="GO:0005637">
    <property type="term" value="C:nuclear inner membrane"/>
    <property type="evidence" value="ECO:0007669"/>
    <property type="project" value="UniProtKB-SubCell"/>
</dbReference>
<evidence type="ECO:0000256" key="7">
    <source>
        <dbReference type="ARBA" id="ARBA00032957"/>
    </source>
</evidence>
<reference evidence="9 10" key="1">
    <citation type="journal article" date="2011" name="Science">
        <title>The ecoresponsive genome of Daphnia pulex.</title>
        <authorList>
            <person name="Colbourne J.K."/>
            <person name="Pfrender M.E."/>
            <person name="Gilbert D."/>
            <person name="Thomas W.K."/>
            <person name="Tucker A."/>
            <person name="Oakley T.H."/>
            <person name="Tokishita S."/>
            <person name="Aerts A."/>
            <person name="Arnold G.J."/>
            <person name="Basu M.K."/>
            <person name="Bauer D.J."/>
            <person name="Caceres C.E."/>
            <person name="Carmel L."/>
            <person name="Casola C."/>
            <person name="Choi J.H."/>
            <person name="Detter J.C."/>
            <person name="Dong Q."/>
            <person name="Dusheyko S."/>
            <person name="Eads B.D."/>
            <person name="Frohlich T."/>
            <person name="Geiler-Samerotte K.A."/>
            <person name="Gerlach D."/>
            <person name="Hatcher P."/>
            <person name="Jogdeo S."/>
            <person name="Krijgsveld J."/>
            <person name="Kriventseva E.V."/>
            <person name="Kultz D."/>
            <person name="Laforsch C."/>
            <person name="Lindquist E."/>
            <person name="Lopez J."/>
            <person name="Manak J.R."/>
            <person name="Muller J."/>
            <person name="Pangilinan J."/>
            <person name="Patwardhan R.P."/>
            <person name="Pitluck S."/>
            <person name="Pritham E.J."/>
            <person name="Rechtsteiner A."/>
            <person name="Rho M."/>
            <person name="Rogozin I.B."/>
            <person name="Sakarya O."/>
            <person name="Salamov A."/>
            <person name="Schaack S."/>
            <person name="Shapiro H."/>
            <person name="Shiga Y."/>
            <person name="Skalitzky C."/>
            <person name="Smith Z."/>
            <person name="Souvorov A."/>
            <person name="Sung W."/>
            <person name="Tang Z."/>
            <person name="Tsuchiya D."/>
            <person name="Tu H."/>
            <person name="Vos H."/>
            <person name="Wang M."/>
            <person name="Wolf Y.I."/>
            <person name="Yamagata H."/>
            <person name="Yamada T."/>
            <person name="Ye Y."/>
            <person name="Shaw J.R."/>
            <person name="Andrews J."/>
            <person name="Crease T.J."/>
            <person name="Tang H."/>
            <person name="Lucas S.M."/>
            <person name="Robertson H.M."/>
            <person name="Bork P."/>
            <person name="Koonin E.V."/>
            <person name="Zdobnov E.M."/>
            <person name="Grigoriev I.V."/>
            <person name="Lynch M."/>
            <person name="Boore J.L."/>
        </authorList>
    </citation>
    <scope>NUCLEOTIDE SEQUENCE [LARGE SCALE GENOMIC DNA]</scope>
</reference>
<feature type="transmembrane region" description="Helical" evidence="8">
    <location>
        <begin position="48"/>
        <end position="69"/>
    </location>
</feature>
<accession>E9HP63</accession>
<evidence type="ECO:0000256" key="3">
    <source>
        <dbReference type="ARBA" id="ARBA00022692"/>
    </source>
</evidence>
<evidence type="ECO:0000256" key="4">
    <source>
        <dbReference type="ARBA" id="ARBA00022989"/>
    </source>
</evidence>
<comment type="similarity">
    <text evidence="2">Belongs to the nurim family.</text>
</comment>
<dbReference type="Proteomes" id="UP000000305">
    <property type="component" value="Unassembled WGS sequence"/>
</dbReference>
<dbReference type="KEGG" id="dpx:DAPPUDRAFT_229408"/>
<organism evidence="9 10">
    <name type="scientific">Daphnia pulex</name>
    <name type="common">Water flea</name>
    <dbReference type="NCBI Taxonomy" id="6669"/>
    <lineage>
        <taxon>Eukaryota</taxon>
        <taxon>Metazoa</taxon>
        <taxon>Ecdysozoa</taxon>
        <taxon>Arthropoda</taxon>
        <taxon>Crustacea</taxon>
        <taxon>Branchiopoda</taxon>
        <taxon>Diplostraca</taxon>
        <taxon>Cladocera</taxon>
        <taxon>Anomopoda</taxon>
        <taxon>Daphniidae</taxon>
        <taxon>Daphnia</taxon>
    </lineage>
</organism>
<feature type="transmembrane region" description="Helical" evidence="8">
    <location>
        <begin position="187"/>
        <end position="205"/>
    </location>
</feature>
<evidence type="ECO:0000256" key="2">
    <source>
        <dbReference type="ARBA" id="ARBA00010631"/>
    </source>
</evidence>
<dbReference type="FunCoup" id="E9HP63">
    <property type="interactions" value="621"/>
</dbReference>
<evidence type="ECO:0000256" key="8">
    <source>
        <dbReference type="SAM" id="Phobius"/>
    </source>
</evidence>
<sequence length="265" mass="31123">MIFSTVFPIAYCTFVITLSGFTMWKLMWSVSNIQLSNENDTSQPDQGLFFPMWLNAGLVALFVTQHSYLKTSQIGDYLRRHRITSSISRSIYVILTSVALQIIMALWTPITSYCLWRLNTDGSLLWWIFATIHVLSWACIYGGSVLLDLPDLVGIRQIYYFCLNLAETSDLKSTELQRLYSHKRHPGFMGILVLLWITPFMRHFVFSLDRFLLALAFTVYMAVAWEPTVDDRRYHQRQLERKQHEISYSNRRKQMQNSEFRNFRG</sequence>
<proteinExistence type="inferred from homology"/>
<feature type="transmembrane region" description="Helical" evidence="8">
    <location>
        <begin position="211"/>
        <end position="229"/>
    </location>
</feature>
<dbReference type="PhylomeDB" id="E9HP63"/>
<dbReference type="AlphaFoldDB" id="E9HP63"/>
<keyword evidence="3 8" id="KW-0812">Transmembrane</keyword>
<keyword evidence="10" id="KW-1185">Reference proteome</keyword>
<evidence type="ECO:0000313" key="10">
    <source>
        <dbReference type="Proteomes" id="UP000000305"/>
    </source>
</evidence>
<evidence type="ECO:0000256" key="1">
    <source>
        <dbReference type="ARBA" id="ARBA00004473"/>
    </source>
</evidence>
<dbReference type="PANTHER" id="PTHR31040">
    <property type="entry name" value="NURIM"/>
    <property type="match status" value="1"/>
</dbReference>
<comment type="subcellular location">
    <subcellularLocation>
        <location evidence="1">Nucleus inner membrane</location>
        <topology evidence="1">Multi-pass membrane protein</topology>
    </subcellularLocation>
</comment>
<dbReference type="PANTHER" id="PTHR31040:SF1">
    <property type="entry name" value="NURIM"/>
    <property type="match status" value="1"/>
</dbReference>
<feature type="transmembrane region" description="Helical" evidence="8">
    <location>
        <begin position="7"/>
        <end position="28"/>
    </location>
</feature>
<protein>
    <recommendedName>
        <fullName evidence="7">Nuclear envelope membrane protein</fullName>
    </recommendedName>
    <alternativeName>
        <fullName evidence="6">Nuclear rim protein</fullName>
    </alternativeName>
</protein>
<name>E9HP63_DAPPU</name>
<dbReference type="GO" id="GO:0031965">
    <property type="term" value="C:nuclear membrane"/>
    <property type="evidence" value="ECO:0000318"/>
    <property type="project" value="GO_Central"/>
</dbReference>
<keyword evidence="4 8" id="KW-1133">Transmembrane helix</keyword>
<dbReference type="InParanoid" id="E9HP63"/>
<evidence type="ECO:0000256" key="6">
    <source>
        <dbReference type="ARBA" id="ARBA00031700"/>
    </source>
</evidence>
<keyword evidence="5 8" id="KW-0472">Membrane</keyword>
<dbReference type="OrthoDB" id="10050858at2759"/>
<feature type="transmembrane region" description="Helical" evidence="8">
    <location>
        <begin position="90"/>
        <end position="112"/>
    </location>
</feature>
<feature type="transmembrane region" description="Helical" evidence="8">
    <location>
        <begin position="124"/>
        <end position="147"/>
    </location>
</feature>
<dbReference type="HOGENOM" id="CLU_083708_0_0_1"/>
<dbReference type="eggNOG" id="ENOG502RS62">
    <property type="taxonomic scope" value="Eukaryota"/>
</dbReference>
<dbReference type="InterPro" id="IPR033580">
    <property type="entry name" value="Nurim-like"/>
</dbReference>